<evidence type="ECO:0000313" key="2">
    <source>
        <dbReference type="WBParaSite" id="PSU_v2.g16601.t1"/>
    </source>
</evidence>
<organism evidence="1 2">
    <name type="scientific">Panagrolaimus superbus</name>
    <dbReference type="NCBI Taxonomy" id="310955"/>
    <lineage>
        <taxon>Eukaryota</taxon>
        <taxon>Metazoa</taxon>
        <taxon>Ecdysozoa</taxon>
        <taxon>Nematoda</taxon>
        <taxon>Chromadorea</taxon>
        <taxon>Rhabditida</taxon>
        <taxon>Tylenchina</taxon>
        <taxon>Panagrolaimomorpha</taxon>
        <taxon>Panagrolaimoidea</taxon>
        <taxon>Panagrolaimidae</taxon>
        <taxon>Panagrolaimus</taxon>
    </lineage>
</organism>
<name>A0A914YCY2_9BILA</name>
<dbReference type="WBParaSite" id="PSU_v2.g16601.t1">
    <property type="protein sequence ID" value="PSU_v2.g16601.t1"/>
    <property type="gene ID" value="PSU_v2.g16601"/>
</dbReference>
<dbReference type="AlphaFoldDB" id="A0A914YCY2"/>
<protein>
    <submittedName>
        <fullName evidence="2">Uncharacterized protein</fullName>
    </submittedName>
</protein>
<accession>A0A914YCY2</accession>
<dbReference type="InterPro" id="IPR021827">
    <property type="entry name" value="Nup186/Nup192/Nup205"/>
</dbReference>
<evidence type="ECO:0000313" key="1">
    <source>
        <dbReference type="Proteomes" id="UP000887577"/>
    </source>
</evidence>
<sequence length="102" mass="11456">MWITARSLYHQLSRVLTELDNEPLSEELVKNLRDNIQHIKNPLTNKPKNASQRALCEPGKTVVLSNGQKFSPDRVISDEAKILSDLFDINEVDAVGLILTGM</sequence>
<dbReference type="Pfam" id="PF11894">
    <property type="entry name" value="Nup192"/>
    <property type="match status" value="1"/>
</dbReference>
<proteinExistence type="predicted"/>
<dbReference type="GO" id="GO:0005643">
    <property type="term" value="C:nuclear pore"/>
    <property type="evidence" value="ECO:0007669"/>
    <property type="project" value="InterPro"/>
</dbReference>
<reference evidence="2" key="1">
    <citation type="submission" date="2022-11" db="UniProtKB">
        <authorList>
            <consortium name="WormBaseParasite"/>
        </authorList>
    </citation>
    <scope>IDENTIFICATION</scope>
</reference>
<keyword evidence="1" id="KW-1185">Reference proteome</keyword>
<dbReference type="Proteomes" id="UP000887577">
    <property type="component" value="Unplaced"/>
</dbReference>